<proteinExistence type="predicted"/>
<evidence type="ECO:0000313" key="1">
    <source>
        <dbReference type="EMBL" id="AXH71693.1"/>
    </source>
</evidence>
<accession>A0A4Y1NU29</accession>
<keyword evidence="2" id="KW-1185">Reference proteome</keyword>
<gene>
    <name evidence="1" type="ORF">P025_gp19</name>
</gene>
<name>A0A4Y1NU29_9CAUD</name>
<reference evidence="1 2" key="1">
    <citation type="journal article" date="2019" name="Environ. Microbiol.">
        <title>Pelagiphages in the Podoviridae family integrate into host genomes.</title>
        <authorList>
            <person name="Zhao Y."/>
            <person name="Qin F."/>
            <person name="Zhang R."/>
            <person name="Giovannoni S.J."/>
            <person name="Zhang Z."/>
            <person name="Sun J."/>
            <person name="Du S."/>
            <person name="Rensing C."/>
        </authorList>
    </citation>
    <scope>NUCLEOTIDE SEQUENCE [LARGE SCALE GENOMIC DNA]</scope>
</reference>
<protein>
    <submittedName>
        <fullName evidence="1">Uncharacterized protein</fullName>
    </submittedName>
</protein>
<dbReference type="Proteomes" id="UP000320575">
    <property type="component" value="Segment"/>
</dbReference>
<sequence>MTLTKGFNPHFDLCLEFGEKYENEFQKIVENKQLEIKTDKICQRTGNVFVEFESRGKDSGLATTTASYWIYCLWSEIRKEQTYVFIPTRRLKKLIKQGNYKEIKGGDNWTSKGYLIPKEDLLQLI</sequence>
<dbReference type="EMBL" id="MH598799">
    <property type="protein sequence ID" value="AXH71693.1"/>
    <property type="molecule type" value="Genomic_DNA"/>
</dbReference>
<evidence type="ECO:0000313" key="2">
    <source>
        <dbReference type="Proteomes" id="UP000320575"/>
    </source>
</evidence>
<organism evidence="1 2">
    <name type="scientific">Pelagibacter phage HTVC025P</name>
    <dbReference type="NCBI Taxonomy" id="2259657"/>
    <lineage>
        <taxon>Viruses</taxon>
        <taxon>Duplodnaviria</taxon>
        <taxon>Heunggongvirae</taxon>
        <taxon>Uroviricota</taxon>
        <taxon>Caudoviricetes</taxon>
        <taxon>Autographivirales</taxon>
        <taxon>Autographivirales incertae sedis</taxon>
        <taxon>Thoosavirus</taxon>
        <taxon>Thoosavirus HTVC025P</taxon>
    </lineage>
</organism>